<evidence type="ECO:0000259" key="9">
    <source>
        <dbReference type="Pfam" id="PF21365"/>
    </source>
</evidence>
<dbReference type="KEGG" id="pmet:G4Y79_03390"/>
<dbReference type="GO" id="GO:0030246">
    <property type="term" value="F:carbohydrate binding"/>
    <property type="evidence" value="ECO:0007669"/>
    <property type="project" value="InterPro"/>
</dbReference>
<feature type="domain" description="Glycosyl hydrolase family 31 C-terminal" evidence="9">
    <location>
        <begin position="583"/>
        <end position="663"/>
    </location>
</feature>
<name>A0A7S8EAK8_9CHLR</name>
<dbReference type="EC" id="3.2.1.177" evidence="5"/>
<dbReference type="Pfam" id="PF21365">
    <property type="entry name" value="Glyco_hydro_31_3rd"/>
    <property type="match status" value="1"/>
</dbReference>
<dbReference type="SUPFAM" id="SSF51445">
    <property type="entry name" value="(Trans)glycosidases"/>
    <property type="match status" value="1"/>
</dbReference>
<gene>
    <name evidence="10" type="primary">yicI</name>
    <name evidence="10" type="ORF">G4Y79_03390</name>
</gene>
<dbReference type="FunFam" id="3.20.20.80:FF:000053">
    <property type="entry name" value="Alpha-xylosidase YicI"/>
    <property type="match status" value="1"/>
</dbReference>
<dbReference type="SUPFAM" id="SSF74650">
    <property type="entry name" value="Galactose mutarotase-like"/>
    <property type="match status" value="1"/>
</dbReference>
<sequence>MKFEEGLWRLLPDVEAIYPRTITHVSTEGDALTVSGYDHEIWSRASYLHGTLITVRFTAPMPDVIRVQIKHFKGRKPRLPEFDLDYEQNNTDVEVGSDENESWLKSGGLTLRVPNEGNWHYSFYRDGALLTQSEMKALGLFQKQGHTYMRDQLSLQVGEMVYGLGERFASFVKNGQSVDIWNEDGGTMSEYAYKNVPFYLSSQGYGVLVNNPGRVSFEVASHHVSRVQFSTEGHELDYYIFGGPTMKDALDQYTALSGRPPVLPEWSYGLWLTTSFTTNYNEVDIMANIERMEASGIPISVFHFDCFWMRELAWVNFIWDERNFPDPEGMLRRIKEKGIKVCVWINPYVAEDSEMFEEGQAQGYFLQTQTGDVYQVDHWQPGMAFVDFTNPDATDWYCGKLKDLLDMGVDCFKTDFGERIPDDAVYHNGADPVRMHNYYTYLYNQAVFDLLVRERGEGEAVLFARSATAGGQQFPVHWGGDNSSTYPSMAETLRGGLSLGLSGFGYWSHDISGFNDTASPDLYKRWVAFGLLSSHSRLHGASSARMPWLFDEEAVDVLRFYNRLKQQLMPYLMETAQESQQHGWPMLRAMILEYPEDPTCRYLDTQYMLGASLLVAPIFNPQGDVTYYLPAGEWRHLLTGELATGGSWRTEHYDYFGLPLWVRTAQCPPSLANVVVPEVAL</sequence>
<evidence type="ECO:0000259" key="8">
    <source>
        <dbReference type="Pfam" id="PF13802"/>
    </source>
</evidence>
<dbReference type="RefSeq" id="WP_195171507.1">
    <property type="nucleotide sequence ID" value="NZ_CP062983.1"/>
</dbReference>
<dbReference type="PANTHER" id="PTHR43053">
    <property type="entry name" value="GLYCOSIDASE FAMILY 31"/>
    <property type="match status" value="1"/>
</dbReference>
<comment type="similarity">
    <text evidence="1 6">Belongs to the glycosyl hydrolase 31 family.</text>
</comment>
<keyword evidence="3 6" id="KW-0326">Glycosidase</keyword>
<keyword evidence="2 6" id="KW-0378">Hydrolase</keyword>
<dbReference type="Pfam" id="PF13802">
    <property type="entry name" value="Gal_mutarotas_2"/>
    <property type="match status" value="1"/>
</dbReference>
<evidence type="ECO:0000256" key="2">
    <source>
        <dbReference type="ARBA" id="ARBA00022801"/>
    </source>
</evidence>
<dbReference type="InterPro" id="IPR017853">
    <property type="entry name" value="GH"/>
</dbReference>
<evidence type="ECO:0000313" key="11">
    <source>
        <dbReference type="Proteomes" id="UP000594468"/>
    </source>
</evidence>
<dbReference type="EMBL" id="CP062983">
    <property type="protein sequence ID" value="QPC83440.1"/>
    <property type="molecule type" value="Genomic_DNA"/>
</dbReference>
<proteinExistence type="inferred from homology"/>
<evidence type="ECO:0000313" key="10">
    <source>
        <dbReference type="EMBL" id="QPC83440.1"/>
    </source>
</evidence>
<feature type="domain" description="Glycoside hydrolase family 31 TIM barrel" evidence="7">
    <location>
        <begin position="260"/>
        <end position="573"/>
    </location>
</feature>
<dbReference type="InterPro" id="IPR000322">
    <property type="entry name" value="Glyco_hydro_31_TIM"/>
</dbReference>
<dbReference type="InterPro" id="IPR048395">
    <property type="entry name" value="Glyco_hydro_31_C"/>
</dbReference>
<evidence type="ECO:0000256" key="5">
    <source>
        <dbReference type="ARBA" id="ARBA00066962"/>
    </source>
</evidence>
<dbReference type="InterPro" id="IPR025887">
    <property type="entry name" value="Glyco_hydro_31_N_dom"/>
</dbReference>
<dbReference type="Pfam" id="PF01055">
    <property type="entry name" value="Glyco_hydro_31_2nd"/>
    <property type="match status" value="1"/>
</dbReference>
<evidence type="ECO:0000256" key="6">
    <source>
        <dbReference type="RuleBase" id="RU361185"/>
    </source>
</evidence>
<dbReference type="NCBIfam" id="NF007940">
    <property type="entry name" value="PRK10658.1"/>
    <property type="match status" value="1"/>
</dbReference>
<feature type="domain" description="Glycoside hydrolase family 31 N-terminal" evidence="8">
    <location>
        <begin position="55"/>
        <end position="218"/>
    </location>
</feature>
<organism evidence="10 11">
    <name type="scientific">Phototrophicus methaneseepsis</name>
    <dbReference type="NCBI Taxonomy" id="2710758"/>
    <lineage>
        <taxon>Bacteria</taxon>
        <taxon>Bacillati</taxon>
        <taxon>Chloroflexota</taxon>
        <taxon>Candidatus Thermofontia</taxon>
        <taxon>Phototrophicales</taxon>
        <taxon>Phototrophicaceae</taxon>
        <taxon>Phototrophicus</taxon>
    </lineage>
</organism>
<dbReference type="CDD" id="cd14752">
    <property type="entry name" value="GH31_N"/>
    <property type="match status" value="1"/>
</dbReference>
<evidence type="ECO:0000256" key="1">
    <source>
        <dbReference type="ARBA" id="ARBA00007806"/>
    </source>
</evidence>
<dbReference type="GO" id="GO:0061634">
    <property type="term" value="F:alpha-D-xyloside xylohydrolase"/>
    <property type="evidence" value="ECO:0007669"/>
    <property type="project" value="UniProtKB-EC"/>
</dbReference>
<dbReference type="InterPro" id="IPR013780">
    <property type="entry name" value="Glyco_hydro_b"/>
</dbReference>
<evidence type="ECO:0000259" key="7">
    <source>
        <dbReference type="Pfam" id="PF01055"/>
    </source>
</evidence>
<dbReference type="InterPro" id="IPR050985">
    <property type="entry name" value="Alpha-glycosidase_related"/>
</dbReference>
<dbReference type="Proteomes" id="UP000594468">
    <property type="component" value="Chromosome"/>
</dbReference>
<dbReference type="CDD" id="cd06593">
    <property type="entry name" value="GH31_xylosidase_YicI"/>
    <property type="match status" value="1"/>
</dbReference>
<comment type="catalytic activity">
    <reaction evidence="4">
        <text>Hydrolysis of terminal, non-reducing alpha-D-xylose residues with release of alpha-D-xylose.</text>
        <dbReference type="EC" id="3.2.1.177"/>
    </reaction>
</comment>
<reference evidence="10 11" key="1">
    <citation type="submission" date="2020-02" db="EMBL/GenBank/DDBJ databases">
        <authorList>
            <person name="Zheng R.K."/>
            <person name="Sun C.M."/>
        </authorList>
    </citation>
    <scope>NUCLEOTIDE SEQUENCE [LARGE SCALE GENOMIC DNA]</scope>
    <source>
        <strain evidence="11">rifampicinis</strain>
    </source>
</reference>
<evidence type="ECO:0000256" key="4">
    <source>
        <dbReference type="ARBA" id="ARBA00052064"/>
    </source>
</evidence>
<dbReference type="Gene3D" id="3.20.20.80">
    <property type="entry name" value="Glycosidases"/>
    <property type="match status" value="1"/>
</dbReference>
<accession>A0A7S8EAK8</accession>
<keyword evidence="11" id="KW-1185">Reference proteome</keyword>
<evidence type="ECO:0000256" key="3">
    <source>
        <dbReference type="ARBA" id="ARBA00023295"/>
    </source>
</evidence>
<dbReference type="Gene3D" id="2.60.40.1180">
    <property type="entry name" value="Golgi alpha-mannosidase II"/>
    <property type="match status" value="1"/>
</dbReference>
<dbReference type="Gene3D" id="2.60.40.1760">
    <property type="entry name" value="glycosyl hydrolase (family 31)"/>
    <property type="match status" value="1"/>
</dbReference>
<dbReference type="AlphaFoldDB" id="A0A7S8EAK8"/>
<dbReference type="SUPFAM" id="SSF51011">
    <property type="entry name" value="Glycosyl hydrolase domain"/>
    <property type="match status" value="1"/>
</dbReference>
<dbReference type="GO" id="GO:0005975">
    <property type="term" value="P:carbohydrate metabolic process"/>
    <property type="evidence" value="ECO:0007669"/>
    <property type="project" value="InterPro"/>
</dbReference>
<protein>
    <recommendedName>
        <fullName evidence="5">alpha-D-xyloside xylohydrolase</fullName>
        <ecNumber evidence="5">3.2.1.177</ecNumber>
    </recommendedName>
</protein>
<dbReference type="PANTHER" id="PTHR43053:SF4">
    <property type="entry name" value="MYOGENESIS-REGULATING GLYCOSIDASE"/>
    <property type="match status" value="1"/>
</dbReference>
<dbReference type="InterPro" id="IPR011013">
    <property type="entry name" value="Gal_mutarotase_sf_dom"/>
</dbReference>